<organism evidence="13 14">
    <name type="scientific">Phytophthora megakarya</name>
    <dbReference type="NCBI Taxonomy" id="4795"/>
    <lineage>
        <taxon>Eukaryota</taxon>
        <taxon>Sar</taxon>
        <taxon>Stramenopiles</taxon>
        <taxon>Oomycota</taxon>
        <taxon>Peronosporomycetes</taxon>
        <taxon>Peronosporales</taxon>
        <taxon>Peronosporaceae</taxon>
        <taxon>Phytophthora</taxon>
    </lineage>
</organism>
<keyword evidence="9" id="KW-0233">DNA recombination</keyword>
<dbReference type="GO" id="GO:0003887">
    <property type="term" value="F:DNA-directed DNA polymerase activity"/>
    <property type="evidence" value="ECO:0007669"/>
    <property type="project" value="UniProtKB-KW"/>
</dbReference>
<comment type="caution">
    <text evidence="13">The sequence shown here is derived from an EMBL/GenBank/DDBJ whole genome shotgun (WGS) entry which is preliminary data.</text>
</comment>
<dbReference type="STRING" id="4795.A0A225UNX0"/>
<evidence type="ECO:0000259" key="12">
    <source>
        <dbReference type="PROSITE" id="PS50994"/>
    </source>
</evidence>
<feature type="domain" description="Integrase catalytic" evidence="12">
    <location>
        <begin position="37"/>
        <end position="211"/>
    </location>
</feature>
<dbReference type="EMBL" id="NBNE01014678">
    <property type="protein sequence ID" value="OWY94246.1"/>
    <property type="molecule type" value="Genomic_DNA"/>
</dbReference>
<keyword evidence="8" id="KW-0239">DNA-directed DNA polymerase</keyword>
<protein>
    <submittedName>
        <fullName evidence="13">Integrase, catalytic core protein</fullName>
    </submittedName>
</protein>
<evidence type="ECO:0000256" key="11">
    <source>
        <dbReference type="SAM" id="MobiDB-lite"/>
    </source>
</evidence>
<feature type="region of interest" description="Disordered" evidence="11">
    <location>
        <begin position="339"/>
        <end position="368"/>
    </location>
</feature>
<sequence>MATLNADESPLMRWHERLGHLNVSAIKIMVDQNLVDGMDIPKELFKKNFQCLTCMSAKRRRMSYKKSAKNKRTKLIQDEGSRYKWCYPIKKKSDANFNTITLIKKLIAQGHRIKTFSSDGSGEFVNAELDAFLKQHGIDFIPTHAYTPEENALVEKMNGILANKTRTAMQAADMPTQLWPEVLQYIVDIDNMSATKALNGMTSYEKLLSMKPDITKVRVCGSVGFVYVPKRKNKLSPKAEPALLLGFAHTAPGYRLLHLRTGRIVEAKDVKFREDVTVSKKYLNALLVGQHRNYDYIPFVPLPVEFVAEESVHEEKANSMPSEVTLNQSETVAETVVSSSDESENDELVETGPGQVAGQPAVPLPRRGRCVANPAQSLRRSNRVRRPNVRFANYQLLMEARDGDPATVEEAMNSPQWREWEVALKNEYQSLMKNGTWKLVDRPKDESGRPVKVVTTGWVLKVKRDEHGEILRYKARLVVHGYKQRFGFEYWKTYAPV</sequence>
<dbReference type="InterPro" id="IPR013103">
    <property type="entry name" value="RVT_2"/>
</dbReference>
<gene>
    <name evidence="13" type="ORF">PHMEG_00036079</name>
</gene>
<name>A0A225UNX0_9STRA</name>
<evidence type="ECO:0000256" key="9">
    <source>
        <dbReference type="ARBA" id="ARBA00023172"/>
    </source>
</evidence>
<evidence type="ECO:0000313" key="14">
    <source>
        <dbReference type="Proteomes" id="UP000198211"/>
    </source>
</evidence>
<dbReference type="GO" id="GO:0046872">
    <property type="term" value="F:metal ion binding"/>
    <property type="evidence" value="ECO:0007669"/>
    <property type="project" value="UniProtKB-KW"/>
</dbReference>
<proteinExistence type="predicted"/>
<evidence type="ECO:0000313" key="13">
    <source>
        <dbReference type="EMBL" id="OWY94246.1"/>
    </source>
</evidence>
<evidence type="ECO:0000256" key="5">
    <source>
        <dbReference type="ARBA" id="ARBA00022842"/>
    </source>
</evidence>
<dbReference type="InterPro" id="IPR025724">
    <property type="entry name" value="GAG-pre-integrase_dom"/>
</dbReference>
<dbReference type="GO" id="GO:0006310">
    <property type="term" value="P:DNA recombination"/>
    <property type="evidence" value="ECO:0007669"/>
    <property type="project" value="UniProtKB-KW"/>
</dbReference>
<dbReference type="InterPro" id="IPR039537">
    <property type="entry name" value="Retrotran_Ty1/copia-like"/>
</dbReference>
<keyword evidence="8" id="KW-0808">Transferase</keyword>
<dbReference type="InterPro" id="IPR057670">
    <property type="entry name" value="SH3_retrovirus"/>
</dbReference>
<dbReference type="Pfam" id="PF25597">
    <property type="entry name" value="SH3_retrovirus"/>
    <property type="match status" value="1"/>
</dbReference>
<dbReference type="InterPro" id="IPR012337">
    <property type="entry name" value="RNaseH-like_sf"/>
</dbReference>
<keyword evidence="5" id="KW-0460">Magnesium</keyword>
<dbReference type="Pfam" id="PF13976">
    <property type="entry name" value="gag_pre-integrs"/>
    <property type="match status" value="1"/>
</dbReference>
<keyword evidence="1" id="KW-0540">Nuclease</keyword>
<dbReference type="GO" id="GO:0016787">
    <property type="term" value="F:hydrolase activity"/>
    <property type="evidence" value="ECO:0007669"/>
    <property type="project" value="UniProtKB-KW"/>
</dbReference>
<accession>A0A225UNX0</accession>
<dbReference type="Proteomes" id="UP000198211">
    <property type="component" value="Unassembled WGS sequence"/>
</dbReference>
<dbReference type="InterPro" id="IPR036397">
    <property type="entry name" value="RNaseH_sf"/>
</dbReference>
<keyword evidence="7" id="KW-0695">RNA-directed DNA polymerase</keyword>
<evidence type="ECO:0000256" key="7">
    <source>
        <dbReference type="ARBA" id="ARBA00022918"/>
    </source>
</evidence>
<dbReference type="SUPFAM" id="SSF53098">
    <property type="entry name" value="Ribonuclease H-like"/>
    <property type="match status" value="1"/>
</dbReference>
<dbReference type="GO" id="GO:0015074">
    <property type="term" value="P:DNA integration"/>
    <property type="evidence" value="ECO:0007669"/>
    <property type="project" value="UniProtKB-KW"/>
</dbReference>
<dbReference type="PROSITE" id="PS50994">
    <property type="entry name" value="INTEGRASE"/>
    <property type="match status" value="1"/>
</dbReference>
<dbReference type="Pfam" id="PF07727">
    <property type="entry name" value="RVT_2"/>
    <property type="match status" value="1"/>
</dbReference>
<dbReference type="GO" id="GO:0003676">
    <property type="term" value="F:nucleic acid binding"/>
    <property type="evidence" value="ECO:0007669"/>
    <property type="project" value="InterPro"/>
</dbReference>
<evidence type="ECO:0000256" key="8">
    <source>
        <dbReference type="ARBA" id="ARBA00022932"/>
    </source>
</evidence>
<keyword evidence="4" id="KW-0378">Hydrolase</keyword>
<keyword evidence="2" id="KW-0479">Metal-binding</keyword>
<evidence type="ECO:0000256" key="3">
    <source>
        <dbReference type="ARBA" id="ARBA00022759"/>
    </source>
</evidence>
<evidence type="ECO:0000256" key="4">
    <source>
        <dbReference type="ARBA" id="ARBA00022801"/>
    </source>
</evidence>
<evidence type="ECO:0000256" key="1">
    <source>
        <dbReference type="ARBA" id="ARBA00022722"/>
    </source>
</evidence>
<dbReference type="PANTHER" id="PTHR42648:SF11">
    <property type="entry name" value="TRANSPOSON TY4-P GAG-POL POLYPROTEIN"/>
    <property type="match status" value="1"/>
</dbReference>
<evidence type="ECO:0000256" key="6">
    <source>
        <dbReference type="ARBA" id="ARBA00022908"/>
    </source>
</evidence>
<dbReference type="Gene3D" id="3.30.420.10">
    <property type="entry name" value="Ribonuclease H-like superfamily/Ribonuclease H"/>
    <property type="match status" value="1"/>
</dbReference>
<feature type="non-terminal residue" evidence="13">
    <location>
        <position position="497"/>
    </location>
</feature>
<keyword evidence="3" id="KW-0255">Endonuclease</keyword>
<dbReference type="OrthoDB" id="120988at2759"/>
<dbReference type="InterPro" id="IPR001584">
    <property type="entry name" value="Integrase_cat-core"/>
</dbReference>
<evidence type="ECO:0000256" key="10">
    <source>
        <dbReference type="ARBA" id="ARBA00023268"/>
    </source>
</evidence>
<keyword evidence="10" id="KW-0511">Multifunctional enzyme</keyword>
<keyword evidence="6" id="KW-0229">DNA integration</keyword>
<evidence type="ECO:0000256" key="2">
    <source>
        <dbReference type="ARBA" id="ARBA00022723"/>
    </source>
</evidence>
<dbReference type="GO" id="GO:0004519">
    <property type="term" value="F:endonuclease activity"/>
    <property type="evidence" value="ECO:0007669"/>
    <property type="project" value="UniProtKB-KW"/>
</dbReference>
<keyword evidence="8" id="KW-0548">Nucleotidyltransferase</keyword>
<dbReference type="AlphaFoldDB" id="A0A225UNX0"/>
<reference evidence="14" key="1">
    <citation type="submission" date="2017-03" db="EMBL/GenBank/DDBJ databases">
        <title>Phytopthora megakarya and P. palmivora, two closely related causual agents of cacao black pod achieved similar genome size and gene model numbers by different mechanisms.</title>
        <authorList>
            <person name="Ali S."/>
            <person name="Shao J."/>
            <person name="Larry D.J."/>
            <person name="Kronmiller B."/>
            <person name="Shen D."/>
            <person name="Strem M.D."/>
            <person name="Melnick R.L."/>
            <person name="Guiltinan M.J."/>
            <person name="Tyler B.M."/>
            <person name="Meinhardt L.W."/>
            <person name="Bailey B.A."/>
        </authorList>
    </citation>
    <scope>NUCLEOTIDE SEQUENCE [LARGE SCALE GENOMIC DNA]</scope>
    <source>
        <strain evidence="14">zdho120</strain>
    </source>
</reference>
<dbReference type="GO" id="GO:0003964">
    <property type="term" value="F:RNA-directed DNA polymerase activity"/>
    <property type="evidence" value="ECO:0007669"/>
    <property type="project" value="UniProtKB-KW"/>
</dbReference>
<keyword evidence="14" id="KW-1185">Reference proteome</keyword>
<dbReference type="PANTHER" id="PTHR42648">
    <property type="entry name" value="TRANSPOSASE, PUTATIVE-RELATED"/>
    <property type="match status" value="1"/>
</dbReference>